<evidence type="ECO:0000313" key="2">
    <source>
        <dbReference type="EMBL" id="KAH3698691.1"/>
    </source>
</evidence>
<organism evidence="2 3">
    <name type="scientific">Dreissena polymorpha</name>
    <name type="common">Zebra mussel</name>
    <name type="synonym">Mytilus polymorpha</name>
    <dbReference type="NCBI Taxonomy" id="45954"/>
    <lineage>
        <taxon>Eukaryota</taxon>
        <taxon>Metazoa</taxon>
        <taxon>Spiralia</taxon>
        <taxon>Lophotrochozoa</taxon>
        <taxon>Mollusca</taxon>
        <taxon>Bivalvia</taxon>
        <taxon>Autobranchia</taxon>
        <taxon>Heteroconchia</taxon>
        <taxon>Euheterodonta</taxon>
        <taxon>Imparidentia</taxon>
        <taxon>Neoheterodontei</taxon>
        <taxon>Myida</taxon>
        <taxon>Dreissenoidea</taxon>
        <taxon>Dreissenidae</taxon>
        <taxon>Dreissena</taxon>
    </lineage>
</organism>
<proteinExistence type="predicted"/>
<dbReference type="AlphaFoldDB" id="A0A9D4BDI4"/>
<feature type="region of interest" description="Disordered" evidence="1">
    <location>
        <begin position="53"/>
        <end position="112"/>
    </location>
</feature>
<dbReference type="EMBL" id="JAIWYP010000016">
    <property type="protein sequence ID" value="KAH3698691.1"/>
    <property type="molecule type" value="Genomic_DNA"/>
</dbReference>
<gene>
    <name evidence="2" type="ORF">DPMN_086237</name>
</gene>
<comment type="caution">
    <text evidence="2">The sequence shown here is derived from an EMBL/GenBank/DDBJ whole genome shotgun (WGS) entry which is preliminary data.</text>
</comment>
<reference evidence="2" key="1">
    <citation type="journal article" date="2019" name="bioRxiv">
        <title>The Genome of the Zebra Mussel, Dreissena polymorpha: A Resource for Invasive Species Research.</title>
        <authorList>
            <person name="McCartney M.A."/>
            <person name="Auch B."/>
            <person name="Kono T."/>
            <person name="Mallez S."/>
            <person name="Zhang Y."/>
            <person name="Obille A."/>
            <person name="Becker A."/>
            <person name="Abrahante J.E."/>
            <person name="Garbe J."/>
            <person name="Badalamenti J.P."/>
            <person name="Herman A."/>
            <person name="Mangelson H."/>
            <person name="Liachko I."/>
            <person name="Sullivan S."/>
            <person name="Sone E.D."/>
            <person name="Koren S."/>
            <person name="Silverstein K.A.T."/>
            <person name="Beckman K.B."/>
            <person name="Gohl D.M."/>
        </authorList>
    </citation>
    <scope>NUCLEOTIDE SEQUENCE</scope>
    <source>
        <strain evidence="2">Duluth1</strain>
        <tissue evidence="2">Whole animal</tissue>
    </source>
</reference>
<evidence type="ECO:0000256" key="1">
    <source>
        <dbReference type="SAM" id="MobiDB-lite"/>
    </source>
</evidence>
<name>A0A9D4BDI4_DREPO</name>
<sequence length="147" mass="16136">MAIKLYYRFHPIVGRGGRDSSHVIKHHGRLKTYHSTKQHAYEYILSVLRQGKTSAGTPIDGDGGGGGGGGGEKPKRVVRRKNPKRPYGNTGAQRGARHGNTGAQQRVFGINSVWNRKTEVADTLLRRKSLNRQEPQIGIEEGESPGI</sequence>
<reference evidence="2" key="2">
    <citation type="submission" date="2020-11" db="EMBL/GenBank/DDBJ databases">
        <authorList>
            <person name="McCartney M.A."/>
            <person name="Auch B."/>
            <person name="Kono T."/>
            <person name="Mallez S."/>
            <person name="Becker A."/>
            <person name="Gohl D.M."/>
            <person name="Silverstein K.A.T."/>
            <person name="Koren S."/>
            <person name="Bechman K.B."/>
            <person name="Herman A."/>
            <person name="Abrahante J.E."/>
            <person name="Garbe J."/>
        </authorList>
    </citation>
    <scope>NUCLEOTIDE SEQUENCE</scope>
    <source>
        <strain evidence="2">Duluth1</strain>
        <tissue evidence="2">Whole animal</tissue>
    </source>
</reference>
<dbReference type="Proteomes" id="UP000828390">
    <property type="component" value="Unassembled WGS sequence"/>
</dbReference>
<feature type="region of interest" description="Disordered" evidence="1">
    <location>
        <begin position="127"/>
        <end position="147"/>
    </location>
</feature>
<feature type="compositionally biased region" description="Gly residues" evidence="1">
    <location>
        <begin position="61"/>
        <end position="71"/>
    </location>
</feature>
<keyword evidence="3" id="KW-1185">Reference proteome</keyword>
<protein>
    <submittedName>
        <fullName evidence="2">Uncharacterized protein</fullName>
    </submittedName>
</protein>
<evidence type="ECO:0000313" key="3">
    <source>
        <dbReference type="Proteomes" id="UP000828390"/>
    </source>
</evidence>
<accession>A0A9D4BDI4</accession>